<dbReference type="Gene3D" id="2.40.70.10">
    <property type="entry name" value="Acid Proteases"/>
    <property type="match status" value="1"/>
</dbReference>
<dbReference type="Proteomes" id="UP000264693">
    <property type="component" value="Chromosome"/>
</dbReference>
<dbReference type="SUPFAM" id="SSF50630">
    <property type="entry name" value="Acid proteases"/>
    <property type="match status" value="1"/>
</dbReference>
<dbReference type="Pfam" id="PF05618">
    <property type="entry name" value="Zn_protease"/>
    <property type="match status" value="1"/>
</dbReference>
<feature type="compositionally biased region" description="Basic and acidic residues" evidence="1">
    <location>
        <begin position="29"/>
        <end position="51"/>
    </location>
</feature>
<dbReference type="GO" id="GO:0006508">
    <property type="term" value="P:proteolysis"/>
    <property type="evidence" value="ECO:0007669"/>
    <property type="project" value="UniProtKB-KW"/>
</dbReference>
<dbReference type="RefSeq" id="WP_118897398.1">
    <property type="nucleotide sequence ID" value="NZ_CP032101.1"/>
</dbReference>
<reference evidence="4 5" key="1">
    <citation type="submission" date="2018-08" db="EMBL/GenBank/DDBJ databases">
        <title>Complete genome of the Arcobacter marinus type strain JCM 15502.</title>
        <authorList>
            <person name="Miller W.G."/>
            <person name="Yee E."/>
            <person name="Huynh S."/>
            <person name="Parker C.T."/>
        </authorList>
    </citation>
    <scope>NUCLEOTIDE SEQUENCE [LARGE SCALE GENOMIC DNA]</scope>
    <source>
        <strain evidence="4 5">JCM 15502</strain>
    </source>
</reference>
<protein>
    <submittedName>
        <fullName evidence="4">Putative ATP-dependent zinc protease</fullName>
    </submittedName>
</protein>
<feature type="domain" description="Retropepsin-like aspartic endopeptidase" evidence="3">
    <location>
        <begin position="101"/>
        <end position="233"/>
    </location>
</feature>
<keyword evidence="4" id="KW-0378">Hydrolase</keyword>
<feature type="region of interest" description="Disordered" evidence="1">
    <location>
        <begin position="25"/>
        <end position="51"/>
    </location>
</feature>
<evidence type="ECO:0000256" key="1">
    <source>
        <dbReference type="SAM" id="MobiDB-lite"/>
    </source>
</evidence>
<evidence type="ECO:0000313" key="4">
    <source>
        <dbReference type="EMBL" id="AXX87194.1"/>
    </source>
</evidence>
<dbReference type="AlphaFoldDB" id="A0A347TKR6"/>
<evidence type="ECO:0000256" key="2">
    <source>
        <dbReference type="SAM" id="SignalP"/>
    </source>
</evidence>
<dbReference type="PANTHER" id="PTHR38037">
    <property type="entry name" value="ZN_PROTEASE DOMAIN-CONTAINING PROTEIN"/>
    <property type="match status" value="1"/>
</dbReference>
<dbReference type="GO" id="GO:0008233">
    <property type="term" value="F:peptidase activity"/>
    <property type="evidence" value="ECO:0007669"/>
    <property type="project" value="UniProtKB-KW"/>
</dbReference>
<gene>
    <name evidence="4" type="ORF">AMRN_1458</name>
</gene>
<evidence type="ECO:0000259" key="3">
    <source>
        <dbReference type="Pfam" id="PF05618"/>
    </source>
</evidence>
<dbReference type="PROSITE" id="PS51257">
    <property type="entry name" value="PROKAR_LIPOPROTEIN"/>
    <property type="match status" value="1"/>
</dbReference>
<dbReference type="EMBL" id="CP032101">
    <property type="protein sequence ID" value="AXX87194.1"/>
    <property type="molecule type" value="Genomic_DNA"/>
</dbReference>
<dbReference type="PANTHER" id="PTHR38037:SF2">
    <property type="entry name" value="ATP-DEPENDENT ZINC PROTEASE DOMAIN-CONTAINING PROTEIN-RELATED"/>
    <property type="match status" value="1"/>
</dbReference>
<name>A0A347TKR6_9BACT</name>
<feature type="chain" id="PRO_5016823243" evidence="2">
    <location>
        <begin position="22"/>
        <end position="242"/>
    </location>
</feature>
<sequence length="242" mass="27947">MNSYLKTITVLIICAFISGCAATNTPTNNEKDTTKQKQYQEKSKEKKEQIEKKEIKEQEIKKENEIKKEEIEQKEEQPKIIKKIVKNIIIKKPVIKDSMIVIGTAEKVYIPSSDVLLKAKIDTGATTSSMHALNIKEFERDGKKWIKFDLQDKDGNLINKNLPLHRIVKIKRHGTKNQKRYVVQMKINLANISQLVEVSLTNRSKFTYPVLIGKNYLNGLFLVDVSKKYITKPKMSKNEIKK</sequence>
<dbReference type="InterPro" id="IPR008503">
    <property type="entry name" value="Asp_endopeptidase"/>
</dbReference>
<organism evidence="4 5">
    <name type="scientific">Malaciobacter marinus</name>
    <dbReference type="NCBI Taxonomy" id="505249"/>
    <lineage>
        <taxon>Bacteria</taxon>
        <taxon>Pseudomonadati</taxon>
        <taxon>Campylobacterota</taxon>
        <taxon>Epsilonproteobacteria</taxon>
        <taxon>Campylobacterales</taxon>
        <taxon>Arcobacteraceae</taxon>
        <taxon>Malaciobacter</taxon>
    </lineage>
</organism>
<proteinExistence type="predicted"/>
<keyword evidence="2" id="KW-0732">Signal</keyword>
<evidence type="ECO:0000313" key="5">
    <source>
        <dbReference type="Proteomes" id="UP000264693"/>
    </source>
</evidence>
<keyword evidence="4" id="KW-0645">Protease</keyword>
<dbReference type="InterPro" id="IPR021109">
    <property type="entry name" value="Peptidase_aspartic_dom_sf"/>
</dbReference>
<dbReference type="KEGG" id="amar:AMRN_1458"/>
<feature type="signal peptide" evidence="2">
    <location>
        <begin position="1"/>
        <end position="21"/>
    </location>
</feature>
<accession>A0A347TKR6</accession>